<evidence type="ECO:0000256" key="2">
    <source>
        <dbReference type="SAM" id="Phobius"/>
    </source>
</evidence>
<dbReference type="OrthoDB" id="3793267at2759"/>
<keyword evidence="4" id="KW-1185">Reference proteome</keyword>
<protein>
    <submittedName>
        <fullName evidence="3">Uncharacterized protein</fullName>
    </submittedName>
</protein>
<dbReference type="AlphaFoldDB" id="A0A6A6D779"/>
<gene>
    <name evidence="3" type="ORF">K469DRAFT_684027</name>
</gene>
<accession>A0A6A6D779</accession>
<organism evidence="3 4">
    <name type="scientific">Zopfia rhizophila CBS 207.26</name>
    <dbReference type="NCBI Taxonomy" id="1314779"/>
    <lineage>
        <taxon>Eukaryota</taxon>
        <taxon>Fungi</taxon>
        <taxon>Dikarya</taxon>
        <taxon>Ascomycota</taxon>
        <taxon>Pezizomycotina</taxon>
        <taxon>Dothideomycetes</taxon>
        <taxon>Dothideomycetes incertae sedis</taxon>
        <taxon>Zopfiaceae</taxon>
        <taxon>Zopfia</taxon>
    </lineage>
</organism>
<sequence>MDSHSVRIVQCTVVPGIQLVFCVLLYLNLITARVPKQRSRRGHTIHAHIPPPPPASTREPDVLAFRNSTEKPFGPTIEVGSRLWELIGGESWELTSGIHTPEKKPIGATAMLAANYLRFPPNNAEHIERVEELLKETKSIAHNCLAKNDGTYGRYFEPHVVRELQLVKYLDGLVEVYVNGEACQGILLTYTETRIPNEPLEEHLYGLTIHLHKPRDGLSVIYHTISSRSWFKGAAEIKLLKEAVVDLTGALASLKGARD</sequence>
<evidence type="ECO:0000313" key="4">
    <source>
        <dbReference type="Proteomes" id="UP000800200"/>
    </source>
</evidence>
<reference evidence="3" key="1">
    <citation type="journal article" date="2020" name="Stud. Mycol.">
        <title>101 Dothideomycetes genomes: a test case for predicting lifestyles and emergence of pathogens.</title>
        <authorList>
            <person name="Haridas S."/>
            <person name="Albert R."/>
            <person name="Binder M."/>
            <person name="Bloem J."/>
            <person name="Labutti K."/>
            <person name="Salamov A."/>
            <person name="Andreopoulos B."/>
            <person name="Baker S."/>
            <person name="Barry K."/>
            <person name="Bills G."/>
            <person name="Bluhm B."/>
            <person name="Cannon C."/>
            <person name="Castanera R."/>
            <person name="Culley D."/>
            <person name="Daum C."/>
            <person name="Ezra D."/>
            <person name="Gonzalez J."/>
            <person name="Henrissat B."/>
            <person name="Kuo A."/>
            <person name="Liang C."/>
            <person name="Lipzen A."/>
            <person name="Lutzoni F."/>
            <person name="Magnuson J."/>
            <person name="Mondo S."/>
            <person name="Nolan M."/>
            <person name="Ohm R."/>
            <person name="Pangilinan J."/>
            <person name="Park H.-J."/>
            <person name="Ramirez L."/>
            <person name="Alfaro M."/>
            <person name="Sun H."/>
            <person name="Tritt A."/>
            <person name="Yoshinaga Y."/>
            <person name="Zwiers L.-H."/>
            <person name="Turgeon B."/>
            <person name="Goodwin S."/>
            <person name="Spatafora J."/>
            <person name="Crous P."/>
            <person name="Grigoriev I."/>
        </authorList>
    </citation>
    <scope>NUCLEOTIDE SEQUENCE</scope>
    <source>
        <strain evidence="3">CBS 207.26</strain>
    </source>
</reference>
<name>A0A6A6D779_9PEZI</name>
<evidence type="ECO:0000256" key="1">
    <source>
        <dbReference type="SAM" id="MobiDB-lite"/>
    </source>
</evidence>
<feature type="region of interest" description="Disordered" evidence="1">
    <location>
        <begin position="40"/>
        <end position="59"/>
    </location>
</feature>
<proteinExistence type="predicted"/>
<feature type="transmembrane region" description="Helical" evidence="2">
    <location>
        <begin position="12"/>
        <end position="31"/>
    </location>
</feature>
<dbReference type="EMBL" id="ML994736">
    <property type="protein sequence ID" value="KAF2175344.1"/>
    <property type="molecule type" value="Genomic_DNA"/>
</dbReference>
<keyword evidence="2" id="KW-0472">Membrane</keyword>
<keyword evidence="2" id="KW-0812">Transmembrane</keyword>
<dbReference type="Proteomes" id="UP000800200">
    <property type="component" value="Unassembled WGS sequence"/>
</dbReference>
<evidence type="ECO:0000313" key="3">
    <source>
        <dbReference type="EMBL" id="KAF2175344.1"/>
    </source>
</evidence>
<keyword evidence="2" id="KW-1133">Transmembrane helix</keyword>